<name>A0ABR2PG23_9ROSI</name>
<dbReference type="Proteomes" id="UP001396334">
    <property type="component" value="Unassembled WGS sequence"/>
</dbReference>
<dbReference type="PANTHER" id="PTHR31175">
    <property type="entry name" value="AUXIN-RESPONSIVE FAMILY PROTEIN"/>
    <property type="match status" value="1"/>
</dbReference>
<evidence type="ECO:0000256" key="2">
    <source>
        <dbReference type="ARBA" id="ARBA00022473"/>
    </source>
</evidence>
<evidence type="ECO:0000313" key="6">
    <source>
        <dbReference type="Proteomes" id="UP001396334"/>
    </source>
</evidence>
<evidence type="ECO:0008006" key="7">
    <source>
        <dbReference type="Google" id="ProtNLM"/>
    </source>
</evidence>
<dbReference type="PANTHER" id="PTHR31175:SF65">
    <property type="entry name" value="AUXIN-RESPONSIVE PROTEIN SAUR66-LIKE"/>
    <property type="match status" value="1"/>
</dbReference>
<comment type="similarity">
    <text evidence="1">Belongs to the ARG7 family.</text>
</comment>
<accession>A0ABR2PG23</accession>
<dbReference type="Pfam" id="PF02519">
    <property type="entry name" value="Auxin_inducible"/>
    <property type="match status" value="1"/>
</dbReference>
<sequence length="219" mass="24085">MSEEECGLSSDSAVMNYLVSLVKRGLAKDLEKAKASMVSTKRLIKMAGMWKKIDAIGRKRITSPRSSTGRETANPDRSNKSSVVDKGHFIVSTSDKKRSDEKRFVLPFEYLKNIIVMELFQMAEEEFGLEENEHLTLPCDAALMEYVIGLIKRKASKQVEKALIMSVVSMSVMANHPSFYLICNLKGKKGQTMAAAQGKGQTMAAAQGKGQTMAAAPVK</sequence>
<keyword evidence="6" id="KW-1185">Reference proteome</keyword>
<dbReference type="InterPro" id="IPR003676">
    <property type="entry name" value="SAUR_fam"/>
</dbReference>
<evidence type="ECO:0000256" key="4">
    <source>
        <dbReference type="SAM" id="MobiDB-lite"/>
    </source>
</evidence>
<dbReference type="EMBL" id="JBBPBN010000060">
    <property type="protein sequence ID" value="KAK8987381.1"/>
    <property type="molecule type" value="Genomic_DNA"/>
</dbReference>
<feature type="region of interest" description="Disordered" evidence="4">
    <location>
        <begin position="61"/>
        <end position="81"/>
    </location>
</feature>
<proteinExistence type="inferred from homology"/>
<evidence type="ECO:0000256" key="1">
    <source>
        <dbReference type="ARBA" id="ARBA00006974"/>
    </source>
</evidence>
<organism evidence="5 6">
    <name type="scientific">Hibiscus sabdariffa</name>
    <name type="common">roselle</name>
    <dbReference type="NCBI Taxonomy" id="183260"/>
    <lineage>
        <taxon>Eukaryota</taxon>
        <taxon>Viridiplantae</taxon>
        <taxon>Streptophyta</taxon>
        <taxon>Embryophyta</taxon>
        <taxon>Tracheophyta</taxon>
        <taxon>Spermatophyta</taxon>
        <taxon>Magnoliopsida</taxon>
        <taxon>eudicotyledons</taxon>
        <taxon>Gunneridae</taxon>
        <taxon>Pentapetalae</taxon>
        <taxon>rosids</taxon>
        <taxon>malvids</taxon>
        <taxon>Malvales</taxon>
        <taxon>Malvaceae</taxon>
        <taxon>Malvoideae</taxon>
        <taxon>Hibiscus</taxon>
    </lineage>
</organism>
<protein>
    <recommendedName>
        <fullName evidence="7">SAUR-like auxin-responsive protein family</fullName>
    </recommendedName>
</protein>
<keyword evidence="3" id="KW-0341">Growth regulation</keyword>
<comment type="caution">
    <text evidence="5">The sequence shown here is derived from an EMBL/GenBank/DDBJ whole genome shotgun (WGS) entry which is preliminary data.</text>
</comment>
<gene>
    <name evidence="5" type="ORF">V6N11_027133</name>
</gene>
<evidence type="ECO:0000256" key="3">
    <source>
        <dbReference type="ARBA" id="ARBA00022604"/>
    </source>
</evidence>
<evidence type="ECO:0000313" key="5">
    <source>
        <dbReference type="EMBL" id="KAK8987381.1"/>
    </source>
</evidence>
<reference evidence="5 6" key="1">
    <citation type="journal article" date="2024" name="G3 (Bethesda)">
        <title>Genome assembly of Hibiscus sabdariffa L. provides insights into metabolisms of medicinal natural products.</title>
        <authorList>
            <person name="Kim T."/>
        </authorList>
    </citation>
    <scope>NUCLEOTIDE SEQUENCE [LARGE SCALE GENOMIC DNA]</scope>
    <source>
        <strain evidence="5">TK-2024</strain>
        <tissue evidence="5">Old leaves</tissue>
    </source>
</reference>
<keyword evidence="2" id="KW-0217">Developmental protein</keyword>